<evidence type="ECO:0000313" key="2">
    <source>
        <dbReference type="Proteomes" id="UP000632138"/>
    </source>
</evidence>
<evidence type="ECO:0000313" key="1">
    <source>
        <dbReference type="EMBL" id="MBM2616426.1"/>
    </source>
</evidence>
<dbReference type="EMBL" id="JAENHP010000003">
    <property type="protein sequence ID" value="MBM2616426.1"/>
    <property type="molecule type" value="Genomic_DNA"/>
</dbReference>
<protein>
    <recommendedName>
        <fullName evidence="3">ATP-binding protein</fullName>
    </recommendedName>
</protein>
<sequence>MLSPDMPPGHGLGRRGYGLRIVDAAARVWGALPTPAGKVVWAVLYDDPPVGAEPGPQG</sequence>
<organism evidence="1 2">
    <name type="scientific">Paractinoplanes ovalisporus</name>
    <dbReference type="NCBI Taxonomy" id="2810368"/>
    <lineage>
        <taxon>Bacteria</taxon>
        <taxon>Bacillati</taxon>
        <taxon>Actinomycetota</taxon>
        <taxon>Actinomycetes</taxon>
        <taxon>Micromonosporales</taxon>
        <taxon>Micromonosporaceae</taxon>
        <taxon>Paractinoplanes</taxon>
    </lineage>
</organism>
<comment type="caution">
    <text evidence="1">The sequence shown here is derived from an EMBL/GenBank/DDBJ whole genome shotgun (WGS) entry which is preliminary data.</text>
</comment>
<gene>
    <name evidence="1" type="ORF">JIG36_12745</name>
</gene>
<keyword evidence="2" id="KW-1185">Reference proteome</keyword>
<accession>A0ABS2A9B9</accession>
<proteinExistence type="predicted"/>
<dbReference type="Proteomes" id="UP000632138">
    <property type="component" value="Unassembled WGS sequence"/>
</dbReference>
<name>A0ABS2A9B9_9ACTN</name>
<evidence type="ECO:0008006" key="3">
    <source>
        <dbReference type="Google" id="ProtNLM"/>
    </source>
</evidence>
<dbReference type="Gene3D" id="3.30.565.10">
    <property type="entry name" value="Histidine kinase-like ATPase, C-terminal domain"/>
    <property type="match status" value="1"/>
</dbReference>
<reference evidence="1 2" key="1">
    <citation type="submission" date="2021-01" db="EMBL/GenBank/DDBJ databases">
        <title>Actinoplanes sp. nov. LDG1-06 isolated from lichen.</title>
        <authorList>
            <person name="Saeng-In P."/>
            <person name="Phongsopitanun W."/>
            <person name="Kanchanasin P."/>
            <person name="Yuki M."/>
            <person name="Kudo T."/>
            <person name="Ohkuma M."/>
            <person name="Tanasupawat S."/>
        </authorList>
    </citation>
    <scope>NUCLEOTIDE SEQUENCE [LARGE SCALE GENOMIC DNA]</scope>
    <source>
        <strain evidence="1 2">LDG1-06</strain>
    </source>
</reference>
<dbReference type="InterPro" id="IPR036890">
    <property type="entry name" value="HATPase_C_sf"/>
</dbReference>
<dbReference type="RefSeq" id="WP_203376318.1">
    <property type="nucleotide sequence ID" value="NZ_JAENHP010000003.1"/>
</dbReference>